<dbReference type="EMBL" id="MSFU01000024">
    <property type="protein sequence ID" value="PWY66575.1"/>
    <property type="molecule type" value="Genomic_DNA"/>
</dbReference>
<gene>
    <name evidence="2" type="ORF">BO83DRAFT_380937</name>
</gene>
<evidence type="ECO:0000313" key="3">
    <source>
        <dbReference type="Proteomes" id="UP000246171"/>
    </source>
</evidence>
<keyword evidence="3" id="KW-1185">Reference proteome</keyword>
<evidence type="ECO:0000256" key="1">
    <source>
        <dbReference type="SAM" id="Phobius"/>
    </source>
</evidence>
<dbReference type="GeneID" id="37053831"/>
<organism evidence="2 3">
    <name type="scientific">Aspergillus eucalypticola (strain CBS 122712 / IBT 29274)</name>
    <dbReference type="NCBI Taxonomy" id="1448314"/>
    <lineage>
        <taxon>Eukaryota</taxon>
        <taxon>Fungi</taxon>
        <taxon>Dikarya</taxon>
        <taxon>Ascomycota</taxon>
        <taxon>Pezizomycotina</taxon>
        <taxon>Eurotiomycetes</taxon>
        <taxon>Eurotiomycetidae</taxon>
        <taxon>Eurotiales</taxon>
        <taxon>Aspergillaceae</taxon>
        <taxon>Aspergillus</taxon>
        <taxon>Aspergillus subgen. Circumdati</taxon>
    </lineage>
</organism>
<protein>
    <submittedName>
        <fullName evidence="2">Uncharacterized protein</fullName>
    </submittedName>
</protein>
<dbReference type="OrthoDB" id="10268610at2759"/>
<feature type="transmembrane region" description="Helical" evidence="1">
    <location>
        <begin position="7"/>
        <end position="26"/>
    </location>
</feature>
<dbReference type="AlphaFoldDB" id="A0A317UXW1"/>
<comment type="caution">
    <text evidence="2">The sequence shown here is derived from an EMBL/GenBank/DDBJ whole genome shotgun (WGS) entry which is preliminary data.</text>
</comment>
<dbReference type="Proteomes" id="UP000246171">
    <property type="component" value="Unassembled WGS sequence"/>
</dbReference>
<reference evidence="2" key="1">
    <citation type="submission" date="2016-12" db="EMBL/GenBank/DDBJ databases">
        <title>The genomes of Aspergillus section Nigri reveals drivers in fungal speciation.</title>
        <authorList>
            <consortium name="DOE Joint Genome Institute"/>
            <person name="Vesth T.C."/>
            <person name="Nybo J."/>
            <person name="Theobald S."/>
            <person name="Brandl J."/>
            <person name="Frisvad J.C."/>
            <person name="Nielsen K.F."/>
            <person name="Lyhne E.K."/>
            <person name="Kogle M.E."/>
            <person name="Kuo A."/>
            <person name="Riley R."/>
            <person name="Clum A."/>
            <person name="Nolan M."/>
            <person name="Lipzen A."/>
            <person name="Salamov A."/>
            <person name="Henrissat B."/>
            <person name="Wiebenga A."/>
            <person name="De vries R.P."/>
            <person name="Grigoriev I.V."/>
            <person name="Mortensen U.H."/>
            <person name="Andersen M.R."/>
            <person name="Baker S.E."/>
        </authorList>
    </citation>
    <scope>NUCLEOTIDE SEQUENCE</scope>
    <source>
        <strain evidence="2">CBS 122712</strain>
    </source>
</reference>
<accession>A0A317UXW1</accession>
<evidence type="ECO:0000313" key="2">
    <source>
        <dbReference type="EMBL" id="PWY66575.1"/>
    </source>
</evidence>
<sequence>MATEEKYLFPAPLLSFRFLIFFSPFYNPGIYYYRMDPSNNTVNIPCWALDKPRVHQ</sequence>
<dbReference type="VEuPathDB" id="FungiDB:BO83DRAFT_380937"/>
<keyword evidence="1" id="KW-1133">Transmembrane helix</keyword>
<keyword evidence="1" id="KW-0812">Transmembrane</keyword>
<name>A0A317UXW1_ASPEC</name>
<proteinExistence type="predicted"/>
<keyword evidence="1" id="KW-0472">Membrane</keyword>
<dbReference type="RefSeq" id="XP_025385037.1">
    <property type="nucleotide sequence ID" value="XM_025531869.1"/>
</dbReference>